<evidence type="ECO:0000256" key="3">
    <source>
        <dbReference type="ARBA" id="ARBA00012652"/>
    </source>
</evidence>
<dbReference type="Pfam" id="PF17390">
    <property type="entry name" value="Bac_rhamnosid_C"/>
    <property type="match status" value="1"/>
</dbReference>
<dbReference type="SUPFAM" id="SSF49785">
    <property type="entry name" value="Galactose-binding domain-like"/>
    <property type="match status" value="1"/>
</dbReference>
<organism evidence="15 16">
    <name type="scientific">Dinghuibacter silviterrae</name>
    <dbReference type="NCBI Taxonomy" id="1539049"/>
    <lineage>
        <taxon>Bacteria</taxon>
        <taxon>Pseudomonadati</taxon>
        <taxon>Bacteroidota</taxon>
        <taxon>Chitinophagia</taxon>
        <taxon>Chitinophagales</taxon>
        <taxon>Chitinophagaceae</taxon>
        <taxon>Dinghuibacter</taxon>
    </lineage>
</organism>
<dbReference type="Gene3D" id="2.60.40.10">
    <property type="entry name" value="Immunoglobulins"/>
    <property type="match status" value="4"/>
</dbReference>
<evidence type="ECO:0000313" key="15">
    <source>
        <dbReference type="EMBL" id="TDX01376.1"/>
    </source>
</evidence>
<dbReference type="GO" id="GO:0030596">
    <property type="term" value="F:alpha-L-rhamnosidase activity"/>
    <property type="evidence" value="ECO:0007669"/>
    <property type="project" value="UniProtKB-EC"/>
</dbReference>
<dbReference type="SUPFAM" id="SSF51445">
    <property type="entry name" value="(Trans)glycosidases"/>
    <property type="match status" value="1"/>
</dbReference>
<evidence type="ECO:0000259" key="10">
    <source>
        <dbReference type="Pfam" id="PF08531"/>
    </source>
</evidence>
<keyword evidence="5" id="KW-0326">Glycosidase</keyword>
<feature type="domain" description="Alpha-L-rhamnosidase six-hairpin glycosidase" evidence="12">
    <location>
        <begin position="441"/>
        <end position="774"/>
    </location>
</feature>
<dbReference type="InterPro" id="IPR036116">
    <property type="entry name" value="FN3_sf"/>
</dbReference>
<dbReference type="Pfam" id="PF05592">
    <property type="entry name" value="Bac_rhamnosid"/>
    <property type="match status" value="1"/>
</dbReference>
<dbReference type="Pfam" id="PF08531">
    <property type="entry name" value="Bac_rhamnosid_N"/>
    <property type="match status" value="1"/>
</dbReference>
<dbReference type="Pfam" id="PF18565">
    <property type="entry name" value="Glyco_hydro2_C5"/>
    <property type="match status" value="1"/>
</dbReference>
<evidence type="ECO:0000259" key="14">
    <source>
        <dbReference type="Pfam" id="PF18565"/>
    </source>
</evidence>
<reference evidence="15 16" key="1">
    <citation type="submission" date="2019-03" db="EMBL/GenBank/DDBJ databases">
        <title>Genomic Encyclopedia of Type Strains, Phase IV (KMG-IV): sequencing the most valuable type-strain genomes for metagenomic binning, comparative biology and taxonomic classification.</title>
        <authorList>
            <person name="Goeker M."/>
        </authorList>
    </citation>
    <scope>NUCLEOTIDE SEQUENCE [LARGE SCALE GENOMIC DNA]</scope>
    <source>
        <strain evidence="15 16">DSM 100059</strain>
    </source>
</reference>
<dbReference type="EMBL" id="SODV01000001">
    <property type="protein sequence ID" value="TDX01376.1"/>
    <property type="molecule type" value="Genomic_DNA"/>
</dbReference>
<evidence type="ECO:0000259" key="13">
    <source>
        <dbReference type="Pfam" id="PF17390"/>
    </source>
</evidence>
<comment type="caution">
    <text evidence="15">The sequence shown here is derived from an EMBL/GenBank/DDBJ whole genome shotgun (WGS) entry which is preliminary data.</text>
</comment>
<dbReference type="InterPro" id="IPR032311">
    <property type="entry name" value="DUF4982"/>
</dbReference>
<keyword evidence="4 15" id="KW-0378">Hydrolase</keyword>
<dbReference type="InterPro" id="IPR016007">
    <property type="entry name" value="Alpha_rhamnosid"/>
</dbReference>
<feature type="region of interest" description="Disordered" evidence="6">
    <location>
        <begin position="1205"/>
        <end position="1230"/>
    </location>
</feature>
<dbReference type="InterPro" id="IPR008979">
    <property type="entry name" value="Galactose-bd-like_sf"/>
</dbReference>
<evidence type="ECO:0000259" key="7">
    <source>
        <dbReference type="Pfam" id="PF00703"/>
    </source>
</evidence>
<feature type="domain" description="Bacterial alpha-L-rhamnosidase N-terminal" evidence="10">
    <location>
        <begin position="159"/>
        <end position="308"/>
    </location>
</feature>
<dbReference type="Gene3D" id="2.115.10.20">
    <property type="entry name" value="Glycosyl hydrolase domain, family 43"/>
    <property type="match status" value="2"/>
</dbReference>
<evidence type="ECO:0000256" key="5">
    <source>
        <dbReference type="ARBA" id="ARBA00023295"/>
    </source>
</evidence>
<dbReference type="SUPFAM" id="SSF49303">
    <property type="entry name" value="beta-Galactosidase/glucuronidase domain"/>
    <property type="match status" value="1"/>
</dbReference>
<dbReference type="InterPro" id="IPR036156">
    <property type="entry name" value="Beta-gal/glucu_dom_sf"/>
</dbReference>
<evidence type="ECO:0000256" key="6">
    <source>
        <dbReference type="SAM" id="MobiDB-lite"/>
    </source>
</evidence>
<dbReference type="InterPro" id="IPR006101">
    <property type="entry name" value="Glyco_hydro_2"/>
</dbReference>
<dbReference type="RefSeq" id="WP_211352091.1">
    <property type="nucleotide sequence ID" value="NZ_SODV01000001.1"/>
</dbReference>
<dbReference type="Pfam" id="PF00703">
    <property type="entry name" value="Glyco_hydro_2"/>
    <property type="match status" value="1"/>
</dbReference>
<evidence type="ECO:0000256" key="2">
    <source>
        <dbReference type="ARBA" id="ARBA00007401"/>
    </source>
</evidence>
<dbReference type="Proteomes" id="UP000294498">
    <property type="component" value="Unassembled WGS sequence"/>
</dbReference>
<dbReference type="InterPro" id="IPR008902">
    <property type="entry name" value="Rhamnosid_concanavalin"/>
</dbReference>
<feature type="domain" description="Glycoside hydrolase family 2 immunoglobulin-like beta-sandwich" evidence="7">
    <location>
        <begin position="1417"/>
        <end position="1480"/>
    </location>
</feature>
<evidence type="ECO:0000259" key="8">
    <source>
        <dbReference type="Pfam" id="PF02836"/>
    </source>
</evidence>
<dbReference type="InterPro" id="IPR006102">
    <property type="entry name" value="Ig-like_GH2"/>
</dbReference>
<dbReference type="EC" id="3.2.1.40" evidence="3"/>
<dbReference type="Pfam" id="PF16355">
    <property type="entry name" value="DUF4982"/>
    <property type="match status" value="1"/>
</dbReference>
<dbReference type="GO" id="GO:0005975">
    <property type="term" value="P:carbohydrate metabolic process"/>
    <property type="evidence" value="ECO:0007669"/>
    <property type="project" value="InterPro"/>
</dbReference>
<evidence type="ECO:0000259" key="9">
    <source>
        <dbReference type="Pfam" id="PF05592"/>
    </source>
</evidence>
<gene>
    <name evidence="15" type="ORF">EDB95_2410</name>
</gene>
<feature type="domain" description="Alpha-L-rhamnosidase C-terminal" evidence="13">
    <location>
        <begin position="777"/>
        <end position="845"/>
    </location>
</feature>
<dbReference type="InterPro" id="IPR035396">
    <property type="entry name" value="Bac_rhamnosid6H"/>
</dbReference>
<dbReference type="InterPro" id="IPR035398">
    <property type="entry name" value="Bac_rhamnosid_C"/>
</dbReference>
<dbReference type="Pfam" id="PF25788">
    <property type="entry name" value="Ig_Rha78A_N"/>
    <property type="match status" value="1"/>
</dbReference>
<feature type="domain" description="Glycoside hydrolase family 2" evidence="14">
    <location>
        <begin position="1917"/>
        <end position="2002"/>
    </location>
</feature>
<evidence type="ECO:0000256" key="4">
    <source>
        <dbReference type="ARBA" id="ARBA00022801"/>
    </source>
</evidence>
<dbReference type="InterPro" id="IPR023296">
    <property type="entry name" value="Glyco_hydro_beta-prop_sf"/>
</dbReference>
<dbReference type="Gene3D" id="3.20.20.80">
    <property type="entry name" value="Glycosidases"/>
    <property type="match status" value="1"/>
</dbReference>
<comment type="similarity">
    <text evidence="2">Belongs to the glycosyl hydrolase 2 family.</text>
</comment>
<dbReference type="SUPFAM" id="SSF49265">
    <property type="entry name" value="Fibronectin type III"/>
    <property type="match status" value="1"/>
</dbReference>
<evidence type="ECO:0000256" key="1">
    <source>
        <dbReference type="ARBA" id="ARBA00001445"/>
    </source>
</evidence>
<dbReference type="PANTHER" id="PTHR33307">
    <property type="entry name" value="ALPHA-RHAMNOSIDASE (EUROFUNG)"/>
    <property type="match status" value="1"/>
</dbReference>
<evidence type="ECO:0000313" key="16">
    <source>
        <dbReference type="Proteomes" id="UP000294498"/>
    </source>
</evidence>
<dbReference type="InterPro" id="IPR040605">
    <property type="entry name" value="Glyco_hydro2_dom5"/>
</dbReference>
<feature type="domain" description="DUF4982" evidence="11">
    <location>
        <begin position="1811"/>
        <end position="1869"/>
    </location>
</feature>
<dbReference type="Pfam" id="PF02836">
    <property type="entry name" value="Glyco_hydro_2_C"/>
    <property type="match status" value="1"/>
</dbReference>
<dbReference type="SUPFAM" id="SSF75005">
    <property type="entry name" value="Arabinanase/levansucrase/invertase"/>
    <property type="match status" value="2"/>
</dbReference>
<dbReference type="InterPro" id="IPR012341">
    <property type="entry name" value="6hp_glycosidase-like_sf"/>
</dbReference>
<dbReference type="Gene3D" id="2.60.120.260">
    <property type="entry name" value="Galactose-binding domain-like"/>
    <property type="match status" value="3"/>
</dbReference>
<keyword evidence="16" id="KW-1185">Reference proteome</keyword>
<dbReference type="Pfam" id="PF17389">
    <property type="entry name" value="Bac_rhamnosid6H"/>
    <property type="match status" value="1"/>
</dbReference>
<dbReference type="Gene3D" id="2.60.420.10">
    <property type="entry name" value="Maltose phosphorylase, domain 3"/>
    <property type="match status" value="1"/>
</dbReference>
<evidence type="ECO:0000259" key="12">
    <source>
        <dbReference type="Pfam" id="PF17389"/>
    </source>
</evidence>
<dbReference type="PRINTS" id="PR00132">
    <property type="entry name" value="GLHYDRLASE2"/>
</dbReference>
<protein>
    <recommendedName>
        <fullName evidence="3">alpha-L-rhamnosidase</fullName>
        <ecNumber evidence="3">3.2.1.40</ecNumber>
    </recommendedName>
</protein>
<dbReference type="InterPro" id="IPR017853">
    <property type="entry name" value="GH"/>
</dbReference>
<name>A0A4R8DTY1_9BACT</name>
<dbReference type="SUPFAM" id="SSF48208">
    <property type="entry name" value="Six-hairpin glycosidases"/>
    <property type="match status" value="1"/>
</dbReference>
<comment type="catalytic activity">
    <reaction evidence="1">
        <text>Hydrolysis of terminal non-reducing alpha-L-rhamnose residues in alpha-L-rhamnosides.</text>
        <dbReference type="EC" id="3.2.1.40"/>
    </reaction>
</comment>
<proteinExistence type="inferred from homology"/>
<dbReference type="InterPro" id="IPR006103">
    <property type="entry name" value="Glyco_hydro_2_cat"/>
</dbReference>
<dbReference type="PANTHER" id="PTHR33307:SF11">
    <property type="entry name" value="ALPHA-L-RHAMNOSIDASE"/>
    <property type="match status" value="1"/>
</dbReference>
<accession>A0A4R8DTY1</accession>
<dbReference type="InterPro" id="IPR013783">
    <property type="entry name" value="Ig-like_fold"/>
</dbReference>
<sequence length="2045" mass="225651">MKSGYIFWGFLLCSGLLRAQRVDQLRMRDGRLSWALVSEEKNVKQTAYQVIVDGYWDSKKVSDWRSLHIPYRGKPLPPATTYTWKVRVWDNHGHVSPWSAPATGQTGLSNTSDWKGAAWIAYEALPDTALCLPGQKKRKVPEDVLPQFEKVLRIRSPLLRATAFVCGLGQFELKVNGEKVGDHFLDPGWTRYDKEAVYVPLDMHLKTGSDTLTVSLGNGFLYTPSERYRKLTGVYGYPKVKALFHLEYVDGHTEDIVTDASWKTAPSPTVFSSIYGGEDYDARLEDAPNWKPAVVVDGPPVHEQEEAPLKVTEVFAPRSVKQIRPDAWVYDLGQNMSGIAELAVQGRRGDTVRIYPGELVHEDGSVNQHATGSPYYWTYILKGDGVETWRPKFTYYGFRYLEVVGAAPADADASPTPADATSGRATLVSVRGLHTRNAADSTGSFTCSNELFNRIYTLIRWGIQNNMASVLTDCPHREKLGWLEQTHLMGNSIQYNYDLSALYRKMAHDMITSQTPDGLVPEIAPEFTVFGEPFRDSPEWGSACVLLPWSLYCWYGDSDIVRECYPMMRRYMTYLAGKADHYILTQGLGDWYDLGPNPPGYAQLTPQGLTATAFYYNDAVVLAKVAALLGRGDEARAYTALAGNIREAFNERFFHAGAAAADSAYYGTNSQTANAMALTLGLVDPKYRTAVLANLVRDVRARGLTAGDIGYHYLVRALAENSVLYDLNNQSSQPGYGYQLAKGATALTESWQALPTVSNDHLMLGHLMEWFFEDLAGIRAEDVAYHRIRIAPMPVGDLTSVSASYRSAYGWIISAWSMEGNDFVLKVHIPANTSAVISLPKRISHEVGSGDYVFKVKNYAGQVPDSVMQAVYTRVRTPYKYGLVIAPKDNDKKIDCPTVFRKDSTWFMTYLEFNGRGYQTWLARSTDLLHWSTLGKVLPFPADTTRWDAHQQAGYAGLEDLTFGGSYRLDKYQGRYWMSYFGGAAKGYEKGLLSIGMASTDKDPSVSHEWDRQDRPVLSSVDPDVAWWDNHTQYKETVIRDKEGLTGHPFVLYYNANGDSVNKKRGAERIGMAVSDDMVHWMRFGRDPVLNHGAGITGDPWIQKIGDVYVMFYFGAFWKGTNGAFNRFACSYDLVHWTDWTGANLIQSSEPFDNLFAHKSCVVSYKGVVYHFYCAVDKANQRGIAVATSEDKGASLVHFVGAPPQQGPPAAQAQAAAQGPPAVQPQAAAQGSRRVIPFDTSWAFRREGAAGSFGLVGDTAWTRVDLPHDWSIEGPFVNGDVAEGALPTGVGFYQKTFVAPDSWKGRKVYIEFDGIYKNSTVQLNGHLLGFRPSGYASFRYPLDSLLYGQENTIDVRVDNSLQPDARWYTGSGIYRHVRLVVTEPVAIDHWGVTVTNPAPDVLRVVTRVTGGHAVVHTDVVDARGRVVARDTGAEVTLPIPDAHLWSPSDPYLYKVVTTLEAGEAATTLRGDRVETMTGLRQIRFDAEKGFFLNGYRLQINGVCLHQDLGALGAAVNTQAMEHRLAQLKAMGCNAIRTAHNPPAPEFLDLCDRMGFLVMDEAFDMWARKKNKNDYHLDFDAWHQKDLEDMILRDRNHPCIIAWSIGNEIREQFDTSGIRLARELAATVRALDTTRPVTAALTETGQNYLFDAGALDVFGLNYHLEKISTFPQTHTGIPLIGSEDVSGLASRGDYDLPADSVRFWPSGPKEKNVPGHEDHSVSAYDNVAAYWGATHEATLDTIRKYPFVAGMFVWSGYDYLGEPTPYGWPSRSSYFGIIDLAGFPKDVYYLYQSVWTDRPVLHIDPHWNWSPGQRVDVRVYYNHADAVELFLNGRSLGRRSKTDGALHVSWTVPWAPGTLRAVALDRGKAVREVVVRTAGAAAQIALRADVPAGADVDAPSWAGTTSPVAGATMPTPGDLYFITATLLDAAGTPAPKAASLLHFQVEGAGRFVCADNGRQADTTSFQASEHRAYNGKCMIIVRRTGPGRITLKVTSDGLRPGTVMLGDKAPGAAAKGPGTPAGAAIKSAAAASGAAHKGAMTAAPGA</sequence>
<dbReference type="InterPro" id="IPR008928">
    <property type="entry name" value="6-hairpin_glycosidase_sf"/>
</dbReference>
<evidence type="ECO:0000259" key="11">
    <source>
        <dbReference type="Pfam" id="PF16355"/>
    </source>
</evidence>
<feature type="domain" description="Glycoside hydrolase family 2 catalytic" evidence="8">
    <location>
        <begin position="1488"/>
        <end position="1662"/>
    </location>
</feature>
<feature type="domain" description="Alpha-L-rhamnosidase concanavalin-like" evidence="9">
    <location>
        <begin position="322"/>
        <end position="408"/>
    </location>
</feature>
<dbReference type="Gene3D" id="1.50.10.10">
    <property type="match status" value="1"/>
</dbReference>
<dbReference type="InterPro" id="IPR013737">
    <property type="entry name" value="Bac_rhamnosid_N"/>
</dbReference>